<reference evidence="2" key="1">
    <citation type="submission" date="2019-12" db="EMBL/GenBank/DDBJ databases">
        <title>An insight into the sialome of adult female Ixodes ricinus ticks feeding for 6 days.</title>
        <authorList>
            <person name="Perner J."/>
            <person name="Ribeiro J.M.C."/>
        </authorList>
    </citation>
    <scope>NUCLEOTIDE SEQUENCE</scope>
    <source>
        <strain evidence="2">Semi-engorged</strain>
        <tissue evidence="2">Salivary glands</tissue>
    </source>
</reference>
<dbReference type="AlphaFoldDB" id="A0A6B0TZC5"/>
<feature type="compositionally biased region" description="Polar residues" evidence="1">
    <location>
        <begin position="54"/>
        <end position="67"/>
    </location>
</feature>
<feature type="region of interest" description="Disordered" evidence="1">
    <location>
        <begin position="46"/>
        <end position="67"/>
    </location>
</feature>
<proteinExistence type="predicted"/>
<evidence type="ECO:0000256" key="1">
    <source>
        <dbReference type="SAM" id="MobiDB-lite"/>
    </source>
</evidence>
<sequence length="67" mass="6769">MVAGAALLVAAPSARSGAARRFSLLLALIPSVMPGFLRFRMAKMEDSRSGNGGISSSTVASTSGEAI</sequence>
<protein>
    <submittedName>
        <fullName evidence="2">Putative secreted protein</fullName>
    </submittedName>
</protein>
<name>A0A6B0TZC5_IXORI</name>
<organism evidence="2">
    <name type="scientific">Ixodes ricinus</name>
    <name type="common">Common tick</name>
    <name type="synonym">Acarus ricinus</name>
    <dbReference type="NCBI Taxonomy" id="34613"/>
    <lineage>
        <taxon>Eukaryota</taxon>
        <taxon>Metazoa</taxon>
        <taxon>Ecdysozoa</taxon>
        <taxon>Arthropoda</taxon>
        <taxon>Chelicerata</taxon>
        <taxon>Arachnida</taxon>
        <taxon>Acari</taxon>
        <taxon>Parasitiformes</taxon>
        <taxon>Ixodida</taxon>
        <taxon>Ixodoidea</taxon>
        <taxon>Ixodidae</taxon>
        <taxon>Ixodinae</taxon>
        <taxon>Ixodes</taxon>
    </lineage>
</organism>
<accession>A0A6B0TZC5</accession>
<evidence type="ECO:0000313" key="2">
    <source>
        <dbReference type="EMBL" id="MXU82277.1"/>
    </source>
</evidence>
<dbReference type="EMBL" id="GIFC01000194">
    <property type="protein sequence ID" value="MXU82277.1"/>
    <property type="molecule type" value="Transcribed_RNA"/>
</dbReference>